<comment type="caution">
    <text evidence="14">The sequence shown here is derived from an EMBL/GenBank/DDBJ whole genome shotgun (WGS) entry which is preliminary data.</text>
</comment>
<evidence type="ECO:0000256" key="10">
    <source>
        <dbReference type="ARBA" id="ARBA00038489"/>
    </source>
</evidence>
<proteinExistence type="inferred from homology"/>
<dbReference type="SUPFAM" id="SSF52833">
    <property type="entry name" value="Thioredoxin-like"/>
    <property type="match status" value="1"/>
</dbReference>
<reference evidence="15" key="1">
    <citation type="journal article" date="2019" name="Int. J. Syst. Evol. Microbiol.">
        <title>The Global Catalogue of Microorganisms (GCM) 10K type strain sequencing project: providing services to taxonomists for standard genome sequencing and annotation.</title>
        <authorList>
            <consortium name="The Broad Institute Genomics Platform"/>
            <consortium name="The Broad Institute Genome Sequencing Center for Infectious Disease"/>
            <person name="Wu L."/>
            <person name="Ma J."/>
        </authorList>
    </citation>
    <scope>NUCLEOTIDE SEQUENCE [LARGE SCALE GENOMIC DNA]</scope>
    <source>
        <strain evidence="15">CCM 8749</strain>
    </source>
</reference>
<evidence type="ECO:0000256" key="6">
    <source>
        <dbReference type="ARBA" id="ARBA00023002"/>
    </source>
</evidence>
<evidence type="ECO:0000256" key="5">
    <source>
        <dbReference type="ARBA" id="ARBA00022862"/>
    </source>
</evidence>
<comment type="similarity">
    <text evidence="10">Belongs to the peroxiredoxin family. BCP/PrxQ subfamily.</text>
</comment>
<sequence>MTQIEVGHVVPDFTLPASTGGTISLSDYKGKKVIIYFYPKDMTPGCTTESCDFRDYNGEFANLNTVVLGISADDLKSHGKFAEKYSLPFPLLSDEQHEVSELFGVWKLKKNFGKEYMGIERSTFLIDEEGKLVREWRSVKVENHVQEVLDAVKAL</sequence>
<gene>
    <name evidence="14" type="primary">bcp</name>
    <name evidence="14" type="ORF">ACFPXP_01055</name>
</gene>
<dbReference type="CDD" id="cd03017">
    <property type="entry name" value="PRX_BCP"/>
    <property type="match status" value="1"/>
</dbReference>
<dbReference type="PROSITE" id="PS51352">
    <property type="entry name" value="THIOREDOXIN_2"/>
    <property type="match status" value="1"/>
</dbReference>
<evidence type="ECO:0000259" key="13">
    <source>
        <dbReference type="PROSITE" id="PS51352"/>
    </source>
</evidence>
<organism evidence="14 15">
    <name type="scientific">Marinicrinis lubricantis</name>
    <dbReference type="NCBI Taxonomy" id="2086470"/>
    <lineage>
        <taxon>Bacteria</taxon>
        <taxon>Bacillati</taxon>
        <taxon>Bacillota</taxon>
        <taxon>Bacilli</taxon>
        <taxon>Bacillales</taxon>
        <taxon>Paenibacillaceae</taxon>
    </lineage>
</organism>
<comment type="catalytic activity">
    <reaction evidence="12">
        <text>a hydroperoxide + [thioredoxin]-dithiol = an alcohol + [thioredoxin]-disulfide + H2O</text>
        <dbReference type="Rhea" id="RHEA:62620"/>
        <dbReference type="Rhea" id="RHEA-COMP:10698"/>
        <dbReference type="Rhea" id="RHEA-COMP:10700"/>
        <dbReference type="ChEBI" id="CHEBI:15377"/>
        <dbReference type="ChEBI" id="CHEBI:29950"/>
        <dbReference type="ChEBI" id="CHEBI:30879"/>
        <dbReference type="ChEBI" id="CHEBI:35924"/>
        <dbReference type="ChEBI" id="CHEBI:50058"/>
        <dbReference type="EC" id="1.11.1.24"/>
    </reaction>
</comment>
<keyword evidence="6 14" id="KW-0560">Oxidoreductase</keyword>
<evidence type="ECO:0000313" key="14">
    <source>
        <dbReference type="EMBL" id="MFC5985079.1"/>
    </source>
</evidence>
<dbReference type="PANTHER" id="PTHR42801:SF4">
    <property type="entry name" value="AHPC_TSA FAMILY PROTEIN"/>
    <property type="match status" value="1"/>
</dbReference>
<dbReference type="InterPro" id="IPR036249">
    <property type="entry name" value="Thioredoxin-like_sf"/>
</dbReference>
<dbReference type="InterPro" id="IPR024706">
    <property type="entry name" value="Peroxiredoxin_AhpC-typ"/>
</dbReference>
<dbReference type="RefSeq" id="WP_379891571.1">
    <property type="nucleotide sequence ID" value="NZ_CBCSCT010000036.1"/>
</dbReference>
<keyword evidence="4 14" id="KW-0575">Peroxidase</keyword>
<name>A0ABW1IID1_9BACL</name>
<dbReference type="EMBL" id="JBHSQV010000006">
    <property type="protein sequence ID" value="MFC5985079.1"/>
    <property type="molecule type" value="Genomic_DNA"/>
</dbReference>
<dbReference type="Proteomes" id="UP001596250">
    <property type="component" value="Unassembled WGS sequence"/>
</dbReference>
<evidence type="ECO:0000256" key="12">
    <source>
        <dbReference type="ARBA" id="ARBA00049091"/>
    </source>
</evidence>
<keyword evidence="8" id="KW-0676">Redox-active center</keyword>
<keyword evidence="15" id="KW-1185">Reference proteome</keyword>
<feature type="domain" description="Thioredoxin" evidence="13">
    <location>
        <begin position="4"/>
        <end position="155"/>
    </location>
</feature>
<dbReference type="InterPro" id="IPR013766">
    <property type="entry name" value="Thioredoxin_domain"/>
</dbReference>
<comment type="function">
    <text evidence="1">Thiol-specific peroxidase that catalyzes the reduction of hydrogen peroxide and organic hydroperoxides to water and alcohols, respectively. Plays a role in cell protection against oxidative stress by detoxifying peroxides and as sensor of hydrogen peroxide-mediated signaling events.</text>
</comment>
<accession>A0ABW1IID1</accession>
<dbReference type="Pfam" id="PF00578">
    <property type="entry name" value="AhpC-TSA"/>
    <property type="match status" value="1"/>
</dbReference>
<dbReference type="PIRSF" id="PIRSF000239">
    <property type="entry name" value="AHPC"/>
    <property type="match status" value="1"/>
</dbReference>
<evidence type="ECO:0000256" key="2">
    <source>
        <dbReference type="ARBA" id="ARBA00011245"/>
    </source>
</evidence>
<keyword evidence="5" id="KW-0049">Antioxidant</keyword>
<evidence type="ECO:0000313" key="15">
    <source>
        <dbReference type="Proteomes" id="UP001596250"/>
    </source>
</evidence>
<dbReference type="PANTHER" id="PTHR42801">
    <property type="entry name" value="THIOREDOXIN-DEPENDENT PEROXIDE REDUCTASE"/>
    <property type="match status" value="1"/>
</dbReference>
<evidence type="ECO:0000256" key="8">
    <source>
        <dbReference type="ARBA" id="ARBA00023284"/>
    </source>
</evidence>
<comment type="subunit">
    <text evidence="2">Monomer.</text>
</comment>
<keyword evidence="7" id="KW-1015">Disulfide bond</keyword>
<dbReference type="InterPro" id="IPR050924">
    <property type="entry name" value="Peroxiredoxin_BCP/PrxQ"/>
</dbReference>
<protein>
    <recommendedName>
        <fullName evidence="3">thioredoxin-dependent peroxiredoxin</fullName>
        <ecNumber evidence="3">1.11.1.24</ecNumber>
    </recommendedName>
    <alternativeName>
        <fullName evidence="11">Bacterioferritin comigratory protein</fullName>
    </alternativeName>
    <alternativeName>
        <fullName evidence="9">Thioredoxin peroxidase</fullName>
    </alternativeName>
</protein>
<evidence type="ECO:0000256" key="9">
    <source>
        <dbReference type="ARBA" id="ARBA00032824"/>
    </source>
</evidence>
<evidence type="ECO:0000256" key="11">
    <source>
        <dbReference type="ARBA" id="ARBA00041373"/>
    </source>
</evidence>
<evidence type="ECO:0000256" key="3">
    <source>
        <dbReference type="ARBA" id="ARBA00013017"/>
    </source>
</evidence>
<dbReference type="NCBIfam" id="NF006960">
    <property type="entry name" value="PRK09437.1"/>
    <property type="match status" value="1"/>
</dbReference>
<evidence type="ECO:0000256" key="4">
    <source>
        <dbReference type="ARBA" id="ARBA00022559"/>
    </source>
</evidence>
<evidence type="ECO:0000256" key="7">
    <source>
        <dbReference type="ARBA" id="ARBA00023157"/>
    </source>
</evidence>
<evidence type="ECO:0000256" key="1">
    <source>
        <dbReference type="ARBA" id="ARBA00003330"/>
    </source>
</evidence>
<dbReference type="Gene3D" id="3.40.30.10">
    <property type="entry name" value="Glutaredoxin"/>
    <property type="match status" value="1"/>
</dbReference>
<dbReference type="EC" id="1.11.1.24" evidence="3"/>
<dbReference type="InterPro" id="IPR000866">
    <property type="entry name" value="AhpC/TSA"/>
</dbReference>
<dbReference type="GO" id="GO:0140824">
    <property type="term" value="F:thioredoxin-dependent peroxiredoxin activity"/>
    <property type="evidence" value="ECO:0007669"/>
    <property type="project" value="UniProtKB-EC"/>
</dbReference>